<keyword evidence="5" id="KW-0804">Transcription</keyword>
<keyword evidence="2" id="KW-0663">Pyridoxal phosphate</keyword>
<dbReference type="HOGENOM" id="CLU_017584_0_0_6"/>
<dbReference type="Gene3D" id="3.40.640.10">
    <property type="entry name" value="Type I PLP-dependent aspartate aminotransferase-like (Major domain)"/>
    <property type="match status" value="1"/>
</dbReference>
<dbReference type="SUPFAM" id="SSF46785">
    <property type="entry name" value="Winged helix' DNA-binding domain"/>
    <property type="match status" value="1"/>
</dbReference>
<accession>V2TN34</accession>
<protein>
    <recommendedName>
        <fullName evidence="6">HTH gntR-type domain-containing protein</fullName>
    </recommendedName>
</protein>
<dbReference type="eggNOG" id="COG1167">
    <property type="taxonomic scope" value="Bacteria"/>
</dbReference>
<name>V2TN34_9GAMM</name>
<evidence type="ECO:0000313" key="7">
    <source>
        <dbReference type="EMBL" id="ESK37235.1"/>
    </source>
</evidence>
<dbReference type="SMART" id="SM00345">
    <property type="entry name" value="HTH_GNTR"/>
    <property type="match status" value="1"/>
</dbReference>
<dbReference type="PROSITE" id="PS50949">
    <property type="entry name" value="HTH_GNTR"/>
    <property type="match status" value="1"/>
</dbReference>
<evidence type="ECO:0000256" key="3">
    <source>
        <dbReference type="ARBA" id="ARBA00023015"/>
    </source>
</evidence>
<dbReference type="InterPro" id="IPR036390">
    <property type="entry name" value="WH_DNA-bd_sf"/>
</dbReference>
<dbReference type="Pfam" id="PF00392">
    <property type="entry name" value="GntR"/>
    <property type="match status" value="1"/>
</dbReference>
<keyword evidence="4" id="KW-0238">DNA-binding</keyword>
<dbReference type="PATRIC" id="fig|1392540.3.peg.2211"/>
<dbReference type="PANTHER" id="PTHR46577">
    <property type="entry name" value="HTH-TYPE TRANSCRIPTIONAL REGULATORY PROTEIN GABR"/>
    <property type="match status" value="1"/>
</dbReference>
<dbReference type="Gene3D" id="1.10.10.10">
    <property type="entry name" value="Winged helix-like DNA-binding domain superfamily/Winged helix DNA-binding domain"/>
    <property type="match status" value="1"/>
</dbReference>
<evidence type="ECO:0000259" key="6">
    <source>
        <dbReference type="PROSITE" id="PS50949"/>
    </source>
</evidence>
<dbReference type="OrthoDB" id="9802328at2"/>
<dbReference type="InterPro" id="IPR004839">
    <property type="entry name" value="Aminotransferase_I/II_large"/>
</dbReference>
<dbReference type="EMBL" id="AYER01000010">
    <property type="protein sequence ID" value="ESK37235.1"/>
    <property type="molecule type" value="Genomic_DNA"/>
</dbReference>
<reference evidence="7 8" key="1">
    <citation type="submission" date="2013-10" db="EMBL/GenBank/DDBJ databases">
        <title>The Genome Sequence of Acinetobacter nectaris CIP 110549.</title>
        <authorList>
            <consortium name="The Broad Institute Genomics Platform"/>
            <consortium name="The Broad Institute Genome Sequencing Center for Infectious Disease"/>
            <person name="Cerqueira G."/>
            <person name="Feldgarden M."/>
            <person name="Courvalin P."/>
            <person name="Grillot-Courvalin C."/>
            <person name="Clermont D."/>
            <person name="Rocha E."/>
            <person name="Yoon E.-J."/>
            <person name="Nemec A."/>
            <person name="Young S.K."/>
            <person name="Zeng Q."/>
            <person name="Gargeya S."/>
            <person name="Fitzgerald M."/>
            <person name="Abouelleil A."/>
            <person name="Alvarado L."/>
            <person name="Berlin A.M."/>
            <person name="Chapman S.B."/>
            <person name="Gainer-Dewar J."/>
            <person name="Goldberg J."/>
            <person name="Gnerre S."/>
            <person name="Griggs A."/>
            <person name="Gujja S."/>
            <person name="Hansen M."/>
            <person name="Howarth C."/>
            <person name="Imamovic A."/>
            <person name="Ireland A."/>
            <person name="Larimer J."/>
            <person name="McCowan C."/>
            <person name="Murphy C."/>
            <person name="Pearson M."/>
            <person name="Poon T.W."/>
            <person name="Priest M."/>
            <person name="Roberts A."/>
            <person name="Saif S."/>
            <person name="Shea T."/>
            <person name="Sykes S."/>
            <person name="Wortman J."/>
            <person name="Nusbaum C."/>
            <person name="Birren B."/>
        </authorList>
    </citation>
    <scope>NUCLEOTIDE SEQUENCE [LARGE SCALE GENOMIC DNA]</scope>
    <source>
        <strain evidence="7 8">CIP 110549</strain>
    </source>
</reference>
<dbReference type="GO" id="GO:0003700">
    <property type="term" value="F:DNA-binding transcription factor activity"/>
    <property type="evidence" value="ECO:0007669"/>
    <property type="project" value="InterPro"/>
</dbReference>
<comment type="caution">
    <text evidence="7">The sequence shown here is derived from an EMBL/GenBank/DDBJ whole genome shotgun (WGS) entry which is preliminary data.</text>
</comment>
<gene>
    <name evidence="7" type="ORF">P256_02290</name>
</gene>
<dbReference type="Pfam" id="PF00155">
    <property type="entry name" value="Aminotran_1_2"/>
    <property type="match status" value="1"/>
</dbReference>
<dbReference type="SUPFAM" id="SSF53383">
    <property type="entry name" value="PLP-dependent transferases"/>
    <property type="match status" value="1"/>
</dbReference>
<dbReference type="Proteomes" id="UP000023785">
    <property type="component" value="Unassembled WGS sequence"/>
</dbReference>
<dbReference type="InterPro" id="IPR036388">
    <property type="entry name" value="WH-like_DNA-bd_sf"/>
</dbReference>
<sequence>MVLSKKGTKIDQVIHLIMSRIKTNEILPGGKLPSLRKLAQELDMSVSTILEAYERLIADRKIEVRRGAGYYVKDKPYIPHIDTSRKSKNTESDPFWVAHQALVSGENCLKPGCGWLPIDWMPEQIIKKSLRDILQKTPETLLAYSSVLGYEPLRQLIAERINYHGSSIQHDQILLTDSSTQALDMICRTLLKPGDTVLVDDPCYFNFFTLAQLLQVEVIAIPFTPHGPDPECFALALKKSPKIYITNSGIHNPTGASLNISTAYKILKMAEEANMIIIEDDVYADFEAIPAPRYAALSNFEHVIQVSSFSKSLSASFRCGYIAAKQEYIDVLTKIKIATNFNSNQLNAVLIYQCLKDVQYRRYLEYRNTRLNSARVHVIHKLMHLGIEPWTLPNAGMFIWCKLPSYIEASALTKLCNDDQVILAPGNIFSRSKTAEHFIRFNVAQCLNDKVFKVLEKNIIGKHSYDI</sequence>
<evidence type="ECO:0000256" key="4">
    <source>
        <dbReference type="ARBA" id="ARBA00023125"/>
    </source>
</evidence>
<dbReference type="InterPro" id="IPR015422">
    <property type="entry name" value="PyrdxlP-dep_Trfase_small"/>
</dbReference>
<evidence type="ECO:0000256" key="2">
    <source>
        <dbReference type="ARBA" id="ARBA00022898"/>
    </source>
</evidence>
<dbReference type="Gene3D" id="3.90.1150.10">
    <property type="entry name" value="Aspartate Aminotransferase, domain 1"/>
    <property type="match status" value="1"/>
</dbReference>
<dbReference type="GO" id="GO:0003677">
    <property type="term" value="F:DNA binding"/>
    <property type="evidence" value="ECO:0007669"/>
    <property type="project" value="UniProtKB-KW"/>
</dbReference>
<keyword evidence="8" id="KW-1185">Reference proteome</keyword>
<proteinExistence type="inferred from homology"/>
<dbReference type="AlphaFoldDB" id="V2TN34"/>
<evidence type="ECO:0000256" key="5">
    <source>
        <dbReference type="ARBA" id="ARBA00023163"/>
    </source>
</evidence>
<dbReference type="PANTHER" id="PTHR46577:SF2">
    <property type="entry name" value="TRANSCRIPTIONAL REGULATORY PROTEIN"/>
    <property type="match status" value="1"/>
</dbReference>
<dbReference type="RefSeq" id="WP_023273900.1">
    <property type="nucleotide sequence ID" value="NZ_KI530736.1"/>
</dbReference>
<organism evidence="7 8">
    <name type="scientific">Acinetobacter nectaris CIP 110549</name>
    <dbReference type="NCBI Taxonomy" id="1392540"/>
    <lineage>
        <taxon>Bacteria</taxon>
        <taxon>Pseudomonadati</taxon>
        <taxon>Pseudomonadota</taxon>
        <taxon>Gammaproteobacteria</taxon>
        <taxon>Moraxellales</taxon>
        <taxon>Moraxellaceae</taxon>
        <taxon>Acinetobacter</taxon>
    </lineage>
</organism>
<evidence type="ECO:0000313" key="8">
    <source>
        <dbReference type="Proteomes" id="UP000023785"/>
    </source>
</evidence>
<dbReference type="InterPro" id="IPR015421">
    <property type="entry name" value="PyrdxlP-dep_Trfase_major"/>
</dbReference>
<keyword evidence="3" id="KW-0805">Transcription regulation</keyword>
<dbReference type="CDD" id="cd00609">
    <property type="entry name" value="AAT_like"/>
    <property type="match status" value="1"/>
</dbReference>
<comment type="similarity">
    <text evidence="1">In the C-terminal section; belongs to the class-I pyridoxal-phosphate-dependent aminotransferase family.</text>
</comment>
<dbReference type="InterPro" id="IPR000524">
    <property type="entry name" value="Tscrpt_reg_HTH_GntR"/>
</dbReference>
<dbReference type="InterPro" id="IPR051446">
    <property type="entry name" value="HTH_trans_reg/aminotransferase"/>
</dbReference>
<dbReference type="InterPro" id="IPR015424">
    <property type="entry name" value="PyrdxlP-dep_Trfase"/>
</dbReference>
<dbReference type="GO" id="GO:0030170">
    <property type="term" value="F:pyridoxal phosphate binding"/>
    <property type="evidence" value="ECO:0007669"/>
    <property type="project" value="InterPro"/>
</dbReference>
<feature type="domain" description="HTH gntR-type" evidence="6">
    <location>
        <begin position="7"/>
        <end position="75"/>
    </location>
</feature>
<dbReference type="STRING" id="1392540.P256_02290"/>
<dbReference type="CDD" id="cd07377">
    <property type="entry name" value="WHTH_GntR"/>
    <property type="match status" value="1"/>
</dbReference>
<evidence type="ECO:0000256" key="1">
    <source>
        <dbReference type="ARBA" id="ARBA00005384"/>
    </source>
</evidence>